<reference evidence="7 8" key="1">
    <citation type="journal article" date="2013" name="PLoS ONE">
        <title>Predicting the Proteins of Angomonas deanei, Strigomonas culicis and Their Respective Endosymbionts Reveals New Aspects of the Trypanosomatidae Family.</title>
        <authorList>
            <person name="Motta M.C."/>
            <person name="Martins A.C."/>
            <person name="de Souza S.S."/>
            <person name="Catta-Preta C.M."/>
            <person name="Silva R."/>
            <person name="Klein C.C."/>
            <person name="de Almeida L.G."/>
            <person name="de Lima Cunha O."/>
            <person name="Ciapina L.P."/>
            <person name="Brocchi M."/>
            <person name="Colabardini A.C."/>
            <person name="de Araujo Lima B."/>
            <person name="Machado C.R."/>
            <person name="de Almeida Soares C.M."/>
            <person name="Probst C.M."/>
            <person name="de Menezes C.B."/>
            <person name="Thompson C.E."/>
            <person name="Bartholomeu D.C."/>
            <person name="Gradia D.F."/>
            <person name="Pavoni D.P."/>
            <person name="Grisard E.C."/>
            <person name="Fantinatti-Garboggini F."/>
            <person name="Marchini F.K."/>
            <person name="Rodrigues-Luiz G.F."/>
            <person name="Wagner G."/>
            <person name="Goldman G.H."/>
            <person name="Fietto J.L."/>
            <person name="Elias M.C."/>
            <person name="Goldman M.H."/>
            <person name="Sagot M.F."/>
            <person name="Pereira M."/>
            <person name="Stoco P.H."/>
            <person name="de Mendonca-Neto R.P."/>
            <person name="Teixeira S.M."/>
            <person name="Maciel T.E."/>
            <person name="de Oliveira Mendes T.A."/>
            <person name="Urmenyi T.P."/>
            <person name="de Souza W."/>
            <person name="Schenkman S."/>
            <person name="de Vasconcelos A.T."/>
        </authorList>
    </citation>
    <scope>NUCLEOTIDE SEQUENCE [LARGE SCALE GENOMIC DNA]</scope>
</reference>
<name>S9U8G0_9TRYP</name>
<proteinExistence type="predicted"/>
<evidence type="ECO:0000256" key="5">
    <source>
        <dbReference type="SAM" id="Phobius"/>
    </source>
</evidence>
<dbReference type="AlphaFoldDB" id="S9U8G0"/>
<dbReference type="EC" id="3.1.1.47" evidence="1"/>
<dbReference type="SUPFAM" id="SSF53474">
    <property type="entry name" value="alpha/beta-Hydrolases"/>
    <property type="match status" value="1"/>
</dbReference>
<keyword evidence="5" id="KW-1133">Transmembrane helix</keyword>
<organism evidence="7 8">
    <name type="scientific">Strigomonas culicis</name>
    <dbReference type="NCBI Taxonomy" id="28005"/>
    <lineage>
        <taxon>Eukaryota</taxon>
        <taxon>Discoba</taxon>
        <taxon>Euglenozoa</taxon>
        <taxon>Kinetoplastea</taxon>
        <taxon>Metakinetoplastina</taxon>
        <taxon>Trypanosomatida</taxon>
        <taxon>Trypanosomatidae</taxon>
        <taxon>Strigomonadinae</taxon>
        <taxon>Strigomonas</taxon>
    </lineage>
</organism>
<keyword evidence="6" id="KW-0732">Signal</keyword>
<dbReference type="EMBL" id="ATMH01006858">
    <property type="protein sequence ID" value="EPY25069.1"/>
    <property type="molecule type" value="Genomic_DNA"/>
</dbReference>
<keyword evidence="5" id="KW-0812">Transmembrane</keyword>
<evidence type="ECO:0000256" key="2">
    <source>
        <dbReference type="ARBA" id="ARBA00022801"/>
    </source>
</evidence>
<comment type="caution">
    <text evidence="7">The sequence shown here is derived from an EMBL/GenBank/DDBJ whole genome shotgun (WGS) entry which is preliminary data.</text>
</comment>
<keyword evidence="8" id="KW-1185">Reference proteome</keyword>
<gene>
    <name evidence="7" type="ORF">STCU_06858</name>
</gene>
<evidence type="ECO:0000256" key="3">
    <source>
        <dbReference type="ARBA" id="ARBA00022963"/>
    </source>
</evidence>
<evidence type="ECO:0000256" key="1">
    <source>
        <dbReference type="ARBA" id="ARBA00013201"/>
    </source>
</evidence>
<keyword evidence="5" id="KW-0472">Membrane</keyword>
<dbReference type="GO" id="GO:0003847">
    <property type="term" value="F:1-alkyl-2-acetylglycerophosphocholine esterase activity"/>
    <property type="evidence" value="ECO:0007669"/>
    <property type="project" value="UniProtKB-EC"/>
</dbReference>
<keyword evidence="3" id="KW-0442">Lipid degradation</keyword>
<dbReference type="Pfam" id="PF03403">
    <property type="entry name" value="PAF-AH_p_II"/>
    <property type="match status" value="1"/>
</dbReference>
<feature type="signal peptide" evidence="6">
    <location>
        <begin position="1"/>
        <end position="17"/>
    </location>
</feature>
<evidence type="ECO:0000313" key="7">
    <source>
        <dbReference type="EMBL" id="EPY25069.1"/>
    </source>
</evidence>
<protein>
    <recommendedName>
        <fullName evidence="1">1-alkyl-2-acetylglycerophosphocholine esterase</fullName>
        <ecNumber evidence="1">3.1.1.47</ecNumber>
    </recommendedName>
</protein>
<evidence type="ECO:0000256" key="6">
    <source>
        <dbReference type="SAM" id="SignalP"/>
    </source>
</evidence>
<keyword evidence="4" id="KW-0443">Lipid metabolism</keyword>
<dbReference type="PANTHER" id="PTHR10272:SF0">
    <property type="entry name" value="PLATELET-ACTIVATING FACTOR ACETYLHYDROLASE"/>
    <property type="match status" value="1"/>
</dbReference>
<accession>S9U8G0</accession>
<dbReference type="GO" id="GO:0016042">
    <property type="term" value="P:lipid catabolic process"/>
    <property type="evidence" value="ECO:0007669"/>
    <property type="project" value="UniProtKB-KW"/>
</dbReference>
<feature type="transmembrane region" description="Helical" evidence="5">
    <location>
        <begin position="31"/>
        <end position="52"/>
    </location>
</feature>
<dbReference type="Proteomes" id="UP000015354">
    <property type="component" value="Unassembled WGS sequence"/>
</dbReference>
<dbReference type="Gene3D" id="3.40.50.1820">
    <property type="entry name" value="alpha/beta hydrolase"/>
    <property type="match status" value="1"/>
</dbReference>
<feature type="chain" id="PRO_5004557820" description="1-alkyl-2-acetylglycerophosphocholine esterase" evidence="6">
    <location>
        <begin position="18"/>
        <end position="437"/>
    </location>
</feature>
<evidence type="ECO:0000313" key="8">
    <source>
        <dbReference type="Proteomes" id="UP000015354"/>
    </source>
</evidence>
<keyword evidence="2" id="KW-0378">Hydrolase</keyword>
<dbReference type="OrthoDB" id="2363873at2759"/>
<dbReference type="InterPro" id="IPR029058">
    <property type="entry name" value="AB_hydrolase_fold"/>
</dbReference>
<dbReference type="PANTHER" id="PTHR10272">
    <property type="entry name" value="PLATELET-ACTIVATING FACTOR ACETYLHYDROLASE"/>
    <property type="match status" value="1"/>
</dbReference>
<evidence type="ECO:0000256" key="4">
    <source>
        <dbReference type="ARBA" id="ARBA00023098"/>
    </source>
</evidence>
<sequence length="437" mass="48112">MLLSYIFSLHVLPSVIGVTAAAAQVFACHQAWQWALLYLCAGVGTSNLMFFISPLPTLSPVGGKYHVGMKEIPRGSGDDDTLPPVTFFYPSRTACAAPQQWLPFGDSGYTRGMAAYSGVPAFLLKDMRYVKATVTSDAPCAPLFLADGSPRPLLLFSHGVAGYARLYTALLLNVAARGAIVAAMAHLDGSGAHCRDATGRFAVPLDTARPWDADAREPQLKQRIVETQKTMARLQQTGDLLVALGYAPEEVRRYVALKPKLVLVGHSFGASAVMATALSPKTEAKDTVAAVVALDPWHVPLERSLFLEPIEKAQWRYATPSLIVHSETWFVWTEVTEFFDRVTKKILSQKLTSEEKQRLDDAADKNVRPGITGEKGWFNIFKWGGIDHLTYTDMSLLSPVVFKKRYSTRKPIPFLVDLSNQIVRYAEQQLGPVPNKE</sequence>